<name>A0AA39C3L2_MICHY</name>
<keyword evidence="2" id="KW-0472">Membrane</keyword>
<evidence type="ECO:0000256" key="1">
    <source>
        <dbReference type="SAM" id="MobiDB-lite"/>
    </source>
</evidence>
<organism evidence="3 4">
    <name type="scientific">Microctonus hyperodae</name>
    <name type="common">Parasitoid wasp</name>
    <dbReference type="NCBI Taxonomy" id="165561"/>
    <lineage>
        <taxon>Eukaryota</taxon>
        <taxon>Metazoa</taxon>
        <taxon>Ecdysozoa</taxon>
        <taxon>Arthropoda</taxon>
        <taxon>Hexapoda</taxon>
        <taxon>Insecta</taxon>
        <taxon>Pterygota</taxon>
        <taxon>Neoptera</taxon>
        <taxon>Endopterygota</taxon>
        <taxon>Hymenoptera</taxon>
        <taxon>Apocrita</taxon>
        <taxon>Ichneumonoidea</taxon>
        <taxon>Braconidae</taxon>
        <taxon>Euphorinae</taxon>
        <taxon>Microctonus</taxon>
    </lineage>
</organism>
<evidence type="ECO:0000313" key="4">
    <source>
        <dbReference type="Proteomes" id="UP001168972"/>
    </source>
</evidence>
<evidence type="ECO:0000256" key="2">
    <source>
        <dbReference type="SAM" id="Phobius"/>
    </source>
</evidence>
<keyword evidence="2" id="KW-1133">Transmembrane helix</keyword>
<keyword evidence="2" id="KW-0812">Transmembrane</keyword>
<reference evidence="3" key="2">
    <citation type="submission" date="2023-03" db="EMBL/GenBank/DDBJ databases">
        <authorList>
            <person name="Inwood S.N."/>
            <person name="Skelly J.G."/>
            <person name="Guhlin J."/>
            <person name="Harrop T.W.R."/>
            <person name="Goldson S.G."/>
            <person name="Dearden P.K."/>
        </authorList>
    </citation>
    <scope>NUCLEOTIDE SEQUENCE</scope>
    <source>
        <strain evidence="3">Lincoln</strain>
        <tissue evidence="3">Whole body</tissue>
    </source>
</reference>
<gene>
    <name evidence="3" type="ORF">PV327_011306</name>
</gene>
<protein>
    <submittedName>
        <fullName evidence="3">Uncharacterized protein</fullName>
    </submittedName>
</protein>
<feature type="transmembrane region" description="Helical" evidence="2">
    <location>
        <begin position="12"/>
        <end position="38"/>
    </location>
</feature>
<feature type="compositionally biased region" description="Acidic residues" evidence="1">
    <location>
        <begin position="155"/>
        <end position="174"/>
    </location>
</feature>
<accession>A0AA39C3L2</accession>
<sequence>MKDINGRITGLGVSYVYMVAASAWGLCCLTITGLWLHWVIFFANISAVAQTKFTPAYSIQTPMKNSLISASPSSLSGQQIAVPTMMNHLEIISRPSHEVGLQPTSFQIENQWTNGSKQSETLTATTHMNEKTKNHVIVTATSTERPDSNIINDISESDEDDTKEDDAQEEDADNDSGIIDRNACAIHGAFGEVITKSL</sequence>
<comment type="caution">
    <text evidence="3">The sequence shown here is derived from an EMBL/GenBank/DDBJ whole genome shotgun (WGS) entry which is preliminary data.</text>
</comment>
<reference evidence="3" key="1">
    <citation type="journal article" date="2023" name="bioRxiv">
        <title>Scaffold-level genome assemblies of two parasitoid biocontrol wasps reveal the parthenogenesis mechanism and an associated novel virus.</title>
        <authorList>
            <person name="Inwood S."/>
            <person name="Skelly J."/>
            <person name="Guhlin J."/>
            <person name="Harrop T."/>
            <person name="Goldson S."/>
            <person name="Dearden P."/>
        </authorList>
    </citation>
    <scope>NUCLEOTIDE SEQUENCE</scope>
    <source>
        <strain evidence="3">Lincoln</strain>
        <tissue evidence="3">Whole body</tissue>
    </source>
</reference>
<dbReference type="AlphaFoldDB" id="A0AA39C3L2"/>
<keyword evidence="4" id="KW-1185">Reference proteome</keyword>
<dbReference type="Proteomes" id="UP001168972">
    <property type="component" value="Unassembled WGS sequence"/>
</dbReference>
<dbReference type="EMBL" id="JAQQBR010002160">
    <property type="protein sequence ID" value="KAK0157253.1"/>
    <property type="molecule type" value="Genomic_DNA"/>
</dbReference>
<proteinExistence type="predicted"/>
<evidence type="ECO:0000313" key="3">
    <source>
        <dbReference type="EMBL" id="KAK0157253.1"/>
    </source>
</evidence>
<feature type="region of interest" description="Disordered" evidence="1">
    <location>
        <begin position="142"/>
        <end position="179"/>
    </location>
</feature>